<dbReference type="AlphaFoldDB" id="A0A6G1G746"/>
<dbReference type="InterPro" id="IPR036837">
    <property type="entry name" value="Cation_efflux_CTD_sf"/>
</dbReference>
<keyword evidence="13" id="KW-1185">Reference proteome</keyword>
<feature type="transmembrane region" description="Helical" evidence="9">
    <location>
        <begin position="195"/>
        <end position="218"/>
    </location>
</feature>
<sequence>MRSLPLSNTTRLSIVIGISLCFFIAEISVGFYTHSLALIADAFHYLNDLIGFVVALIAIRVSKQGKSPRGFSFGWQRAQMLGAFFNGVFLAALSLSIFLQALERFISIEKVEHPKLVLIVGSIGLGLNIISVLFLHGHGHDHGHGHGHPHGDTPNEDQPDIHLSINVSGVGIHADHAHQNVSTSHHHRDLGMMGVLIHVIGDAINNIGVIISALIIWFVKSEARYYADPAVSMAIAFMIFASCVPLLNASSKILLQGSPPTIDLPALSADLSSLPGILSVHELHVWRLNETKTIASVHVVTNDDSLERFMERATEMGECFHAWGVHSWTMQPELARRSISETTGSTAVEAKSTEPTVSGDEPQEEVRQRQASSDESMCRVKCAETCGALQCCD</sequence>
<dbReference type="PANTHER" id="PTHR45820">
    <property type="entry name" value="FI23527P1"/>
    <property type="match status" value="1"/>
</dbReference>
<reference evidence="12 14" key="1">
    <citation type="submission" date="2020-01" db="EMBL/GenBank/DDBJ databases">
        <authorList>
            <consortium name="DOE Joint Genome Institute"/>
            <person name="Haridas S."/>
            <person name="Albert R."/>
            <person name="Binder M."/>
            <person name="Bloem J."/>
            <person name="Labutti K."/>
            <person name="Salamov A."/>
            <person name="Andreopoulos B."/>
            <person name="Baker S.E."/>
            <person name="Barry K."/>
            <person name="Bills G."/>
            <person name="Bluhm B.H."/>
            <person name="Cannon C."/>
            <person name="Castanera R."/>
            <person name="Culley D.E."/>
            <person name="Daum C."/>
            <person name="Ezra D."/>
            <person name="Gonzalez J.B."/>
            <person name="Henrissat B."/>
            <person name="Kuo A."/>
            <person name="Liang C."/>
            <person name="Lipzen A."/>
            <person name="Lutzoni F."/>
            <person name="Magnuson J."/>
            <person name="Mondo S."/>
            <person name="Nolan M."/>
            <person name="Ohm R."/>
            <person name="Pangilinan J."/>
            <person name="Park H.-J."/>
            <person name="Ramirez L."/>
            <person name="Alfaro M."/>
            <person name="Sun H."/>
            <person name="Tritt A."/>
            <person name="Yoshinaga Y."/>
            <person name="Zwiers L.-H."/>
            <person name="Turgeon B.G."/>
            <person name="Goodwin S.B."/>
            <person name="Spatafora J.W."/>
            <person name="Crous P.W."/>
            <person name="Grigoriev I.V."/>
        </authorList>
    </citation>
    <scope>NUCLEOTIDE SEQUENCE</scope>
    <source>
        <strain evidence="12 14">CBS 781.70</strain>
    </source>
</reference>
<dbReference type="Pfam" id="PF01545">
    <property type="entry name" value="Cation_efflux"/>
    <property type="match status" value="1"/>
</dbReference>
<comment type="similarity">
    <text evidence="2">Belongs to the cation diffusion facilitator (CDF) transporter (TC 2.A.4) family. SLC30A subfamily.</text>
</comment>
<dbReference type="Proteomes" id="UP000504638">
    <property type="component" value="Unplaced"/>
</dbReference>
<gene>
    <name evidence="12 14" type="ORF">P152DRAFT_289702</name>
</gene>
<evidence type="ECO:0000256" key="5">
    <source>
        <dbReference type="ARBA" id="ARBA00022833"/>
    </source>
</evidence>
<accession>A0A6G1G746</accession>
<feature type="transmembrane region" description="Helical" evidence="9">
    <location>
        <begin position="116"/>
        <end position="135"/>
    </location>
</feature>
<reference evidence="14" key="3">
    <citation type="submission" date="2025-04" db="UniProtKB">
        <authorList>
            <consortium name="RefSeq"/>
        </authorList>
    </citation>
    <scope>IDENTIFICATION</scope>
    <source>
        <strain evidence="14">CBS 781.70</strain>
    </source>
</reference>
<comment type="subcellular location">
    <subcellularLocation>
        <location evidence="1">Membrane</location>
        <topology evidence="1">Multi-pass membrane protein</topology>
    </subcellularLocation>
</comment>
<dbReference type="InterPro" id="IPR002524">
    <property type="entry name" value="Cation_efflux"/>
</dbReference>
<dbReference type="SUPFAM" id="SSF161111">
    <property type="entry name" value="Cation efflux protein transmembrane domain-like"/>
    <property type="match status" value="1"/>
</dbReference>
<feature type="transmembrane region" description="Helical" evidence="9">
    <location>
        <begin position="230"/>
        <end position="249"/>
    </location>
</feature>
<dbReference type="Gene3D" id="1.20.1510.10">
    <property type="entry name" value="Cation efflux protein transmembrane domain"/>
    <property type="match status" value="1"/>
</dbReference>
<dbReference type="GO" id="GO:0005385">
    <property type="term" value="F:zinc ion transmembrane transporter activity"/>
    <property type="evidence" value="ECO:0007669"/>
    <property type="project" value="TreeGrafter"/>
</dbReference>
<dbReference type="InterPro" id="IPR027469">
    <property type="entry name" value="Cation_efflux_TMD_sf"/>
</dbReference>
<reference evidence="14" key="2">
    <citation type="submission" date="2020-04" db="EMBL/GenBank/DDBJ databases">
        <authorList>
            <consortium name="NCBI Genome Project"/>
        </authorList>
    </citation>
    <scope>NUCLEOTIDE SEQUENCE</scope>
    <source>
        <strain evidence="14">CBS 781.70</strain>
    </source>
</reference>
<evidence type="ECO:0000313" key="12">
    <source>
        <dbReference type="EMBL" id="KAF1813720.1"/>
    </source>
</evidence>
<evidence type="ECO:0000259" key="10">
    <source>
        <dbReference type="Pfam" id="PF01545"/>
    </source>
</evidence>
<feature type="transmembrane region" description="Helical" evidence="9">
    <location>
        <begin position="80"/>
        <end position="101"/>
    </location>
</feature>
<evidence type="ECO:0000259" key="11">
    <source>
        <dbReference type="Pfam" id="PF16916"/>
    </source>
</evidence>
<dbReference type="SUPFAM" id="SSF160240">
    <property type="entry name" value="Cation efflux protein cytoplasmic domain-like"/>
    <property type="match status" value="1"/>
</dbReference>
<dbReference type="PANTHER" id="PTHR45820:SF5">
    <property type="entry name" value="DIFFUSION FACILITATOR FAMILY METAL ION TRANSPORTER, PUTATIVE-RELATED"/>
    <property type="match status" value="1"/>
</dbReference>
<evidence type="ECO:0000256" key="9">
    <source>
        <dbReference type="SAM" id="Phobius"/>
    </source>
</evidence>
<feature type="domain" description="Cation efflux protein transmembrane" evidence="10">
    <location>
        <begin position="14"/>
        <end position="255"/>
    </location>
</feature>
<evidence type="ECO:0000256" key="7">
    <source>
        <dbReference type="ARBA" id="ARBA00023136"/>
    </source>
</evidence>
<dbReference type="GO" id="GO:0016020">
    <property type="term" value="C:membrane"/>
    <property type="evidence" value="ECO:0007669"/>
    <property type="project" value="UniProtKB-SubCell"/>
</dbReference>
<evidence type="ECO:0000313" key="14">
    <source>
        <dbReference type="RefSeq" id="XP_033535351.1"/>
    </source>
</evidence>
<dbReference type="InterPro" id="IPR058533">
    <property type="entry name" value="Cation_efflux_TM"/>
</dbReference>
<evidence type="ECO:0000256" key="1">
    <source>
        <dbReference type="ARBA" id="ARBA00004141"/>
    </source>
</evidence>
<evidence type="ECO:0000256" key="8">
    <source>
        <dbReference type="SAM" id="MobiDB-lite"/>
    </source>
</evidence>
<evidence type="ECO:0000256" key="6">
    <source>
        <dbReference type="ARBA" id="ARBA00022989"/>
    </source>
</evidence>
<proteinExistence type="inferred from homology"/>
<keyword evidence="7 9" id="KW-0472">Membrane</keyword>
<dbReference type="InterPro" id="IPR027470">
    <property type="entry name" value="Cation_efflux_CTD"/>
</dbReference>
<dbReference type="RefSeq" id="XP_033535351.1">
    <property type="nucleotide sequence ID" value="XM_033675004.1"/>
</dbReference>
<evidence type="ECO:0000256" key="2">
    <source>
        <dbReference type="ARBA" id="ARBA00008873"/>
    </source>
</evidence>
<dbReference type="Pfam" id="PF16916">
    <property type="entry name" value="ZT_dimer"/>
    <property type="match status" value="1"/>
</dbReference>
<evidence type="ECO:0000313" key="13">
    <source>
        <dbReference type="Proteomes" id="UP000504638"/>
    </source>
</evidence>
<dbReference type="NCBIfam" id="TIGR01297">
    <property type="entry name" value="CDF"/>
    <property type="match status" value="1"/>
</dbReference>
<feature type="region of interest" description="Disordered" evidence="8">
    <location>
        <begin position="339"/>
        <end position="371"/>
    </location>
</feature>
<organism evidence="12">
    <name type="scientific">Eremomyces bilateralis CBS 781.70</name>
    <dbReference type="NCBI Taxonomy" id="1392243"/>
    <lineage>
        <taxon>Eukaryota</taxon>
        <taxon>Fungi</taxon>
        <taxon>Dikarya</taxon>
        <taxon>Ascomycota</taxon>
        <taxon>Pezizomycotina</taxon>
        <taxon>Dothideomycetes</taxon>
        <taxon>Dothideomycetes incertae sedis</taxon>
        <taxon>Eremomycetales</taxon>
        <taxon>Eremomycetaceae</taxon>
        <taxon>Eremomyces</taxon>
    </lineage>
</organism>
<feature type="domain" description="Cation efflux protein cytoplasmic" evidence="11">
    <location>
        <begin position="259"/>
        <end position="311"/>
    </location>
</feature>
<dbReference type="GO" id="GO:0006882">
    <property type="term" value="P:intracellular zinc ion homeostasis"/>
    <property type="evidence" value="ECO:0007669"/>
    <property type="project" value="TreeGrafter"/>
</dbReference>
<dbReference type="EMBL" id="ML975154">
    <property type="protein sequence ID" value="KAF1813720.1"/>
    <property type="molecule type" value="Genomic_DNA"/>
</dbReference>
<feature type="transmembrane region" description="Helical" evidence="9">
    <location>
        <begin position="12"/>
        <end position="32"/>
    </location>
</feature>
<evidence type="ECO:0000256" key="4">
    <source>
        <dbReference type="ARBA" id="ARBA00022692"/>
    </source>
</evidence>
<keyword evidence="3" id="KW-0813">Transport</keyword>
<keyword evidence="5" id="KW-0862">Zinc</keyword>
<keyword evidence="6 9" id="KW-1133">Transmembrane helix</keyword>
<protein>
    <submittedName>
        <fullName evidence="12 14">Cation efflux protein</fullName>
    </submittedName>
</protein>
<evidence type="ECO:0000256" key="3">
    <source>
        <dbReference type="ARBA" id="ARBA00022448"/>
    </source>
</evidence>
<name>A0A6G1G746_9PEZI</name>
<dbReference type="OrthoDB" id="9944568at2759"/>
<feature type="transmembrane region" description="Helical" evidence="9">
    <location>
        <begin position="38"/>
        <end position="59"/>
    </location>
</feature>
<dbReference type="GeneID" id="54415574"/>
<keyword evidence="4 9" id="KW-0812">Transmembrane</keyword>